<dbReference type="Pfam" id="PF13181">
    <property type="entry name" value="TPR_8"/>
    <property type="match status" value="1"/>
</dbReference>
<dbReference type="GO" id="GO:0005737">
    <property type="term" value="C:cytoplasm"/>
    <property type="evidence" value="ECO:0007669"/>
    <property type="project" value="TreeGrafter"/>
</dbReference>
<comment type="caution">
    <text evidence="3">The sequence shown here is derived from an EMBL/GenBank/DDBJ whole genome shotgun (WGS) entry which is preliminary data.</text>
</comment>
<dbReference type="Proteomes" id="UP000593567">
    <property type="component" value="Unassembled WGS sequence"/>
</dbReference>
<dbReference type="GO" id="GO:0007288">
    <property type="term" value="P:sperm axoneme assembly"/>
    <property type="evidence" value="ECO:0007669"/>
    <property type="project" value="TreeGrafter"/>
</dbReference>
<evidence type="ECO:0000256" key="1">
    <source>
        <dbReference type="PROSITE-ProRule" id="PRU00339"/>
    </source>
</evidence>
<keyword evidence="2" id="KW-0175">Coiled coil</keyword>
<keyword evidence="4" id="KW-1185">Reference proteome</keyword>
<organism evidence="3 4">
    <name type="scientific">Bugula neritina</name>
    <name type="common">Brown bryozoan</name>
    <name type="synonym">Sertularia neritina</name>
    <dbReference type="NCBI Taxonomy" id="10212"/>
    <lineage>
        <taxon>Eukaryota</taxon>
        <taxon>Metazoa</taxon>
        <taxon>Spiralia</taxon>
        <taxon>Lophotrochozoa</taxon>
        <taxon>Bryozoa</taxon>
        <taxon>Gymnolaemata</taxon>
        <taxon>Cheilostomatida</taxon>
        <taxon>Flustrina</taxon>
        <taxon>Buguloidea</taxon>
        <taxon>Bugulidae</taxon>
        <taxon>Bugula</taxon>
    </lineage>
</organism>
<dbReference type="AlphaFoldDB" id="A0A7J7J1M5"/>
<reference evidence="3" key="1">
    <citation type="submission" date="2020-06" db="EMBL/GenBank/DDBJ databases">
        <title>Draft genome of Bugula neritina, a colonial animal packing powerful symbionts and potential medicines.</title>
        <authorList>
            <person name="Rayko M."/>
        </authorList>
    </citation>
    <scope>NUCLEOTIDE SEQUENCE [LARGE SCALE GENOMIC DNA]</scope>
    <source>
        <strain evidence="3">Kwan_BN1</strain>
    </source>
</reference>
<dbReference type="InterPro" id="IPR043195">
    <property type="entry name" value="TTC12"/>
</dbReference>
<dbReference type="GO" id="GO:0070286">
    <property type="term" value="P:axonemal dynein complex assembly"/>
    <property type="evidence" value="ECO:0007669"/>
    <property type="project" value="TreeGrafter"/>
</dbReference>
<dbReference type="SUPFAM" id="SSF48452">
    <property type="entry name" value="TPR-like"/>
    <property type="match status" value="1"/>
</dbReference>
<evidence type="ECO:0000313" key="3">
    <source>
        <dbReference type="EMBL" id="KAF6019636.1"/>
    </source>
</evidence>
<dbReference type="PROSITE" id="PS50005">
    <property type="entry name" value="TPR"/>
    <property type="match status" value="2"/>
</dbReference>
<dbReference type="SUPFAM" id="SSF48371">
    <property type="entry name" value="ARM repeat"/>
    <property type="match status" value="1"/>
</dbReference>
<dbReference type="InterPro" id="IPR011989">
    <property type="entry name" value="ARM-like"/>
</dbReference>
<dbReference type="GO" id="GO:0005813">
    <property type="term" value="C:centrosome"/>
    <property type="evidence" value="ECO:0007669"/>
    <property type="project" value="TreeGrafter"/>
</dbReference>
<evidence type="ECO:0000256" key="2">
    <source>
        <dbReference type="SAM" id="Coils"/>
    </source>
</evidence>
<name>A0A7J7J1M5_BUGNE</name>
<gene>
    <name evidence="3" type="ORF">EB796_022055</name>
</gene>
<dbReference type="SMART" id="SM00028">
    <property type="entry name" value="TPR"/>
    <property type="match status" value="3"/>
</dbReference>
<protein>
    <submittedName>
        <fullName evidence="3">TTC12</fullName>
    </submittedName>
</protein>
<dbReference type="InterPro" id="IPR016024">
    <property type="entry name" value="ARM-type_fold"/>
</dbReference>
<proteinExistence type="predicted"/>
<dbReference type="OrthoDB" id="629492at2759"/>
<feature type="repeat" description="TPR" evidence="1">
    <location>
        <begin position="180"/>
        <end position="213"/>
    </location>
</feature>
<dbReference type="PANTHER" id="PTHR46540:SF1">
    <property type="entry name" value="TETRATRICOPEPTIDE REPEAT PROTEIN 12"/>
    <property type="match status" value="1"/>
</dbReference>
<keyword evidence="1" id="KW-0802">TPR repeat</keyword>
<dbReference type="Gene3D" id="1.25.40.10">
    <property type="entry name" value="Tetratricopeptide repeat domain"/>
    <property type="match status" value="1"/>
</dbReference>
<dbReference type="EMBL" id="VXIV02003217">
    <property type="protein sequence ID" value="KAF6019636.1"/>
    <property type="molecule type" value="Genomic_DNA"/>
</dbReference>
<dbReference type="Pfam" id="PF13176">
    <property type="entry name" value="TPR_7"/>
    <property type="match status" value="1"/>
</dbReference>
<feature type="coiled-coil region" evidence="2">
    <location>
        <begin position="9"/>
        <end position="43"/>
    </location>
</feature>
<dbReference type="InterPro" id="IPR011990">
    <property type="entry name" value="TPR-like_helical_dom_sf"/>
</dbReference>
<accession>A0A7J7J1M5</accession>
<sequence length="714" mass="80313">MDVKDSKKLDKFLGNVDTINELIKNLNSENDEDRDKAVAAADQYLQSTVKKSAPDRTGVNRTVINKGAYDTSPQQLSSSQEPSFTDQDAFMKALEKDAKERADRKNAARVEASVFKNEGNEAFKAGEFEKAVESYTKGLAVIKDFKELWTNRAQAYIKLGRYDDAITDCDWAQRCDETFVKAYVLEAKAHICLSDYDKAIGLYEKAMEIDKSKQKMMREFIKEAELARDSVGAEKDAKELFESGAQHPATLIDVMKKVSMEGELPLYYDGGVRVLADLLKDDNCKTLFRAEGGLELYCKHSFFSRVMLTASLESLNREELDSCYAMFLLLTRSTEDNEESQKQLLCQPSFPNMVMRFLDSKVLRKKRQLRFSCLSLLLSLSEKEIARKYICTQFDITSLVNTLFDLVGFGDTIAVQSLNIINNMALDGRFKRVLYSNLEKVLASFEHLLNSDKHTDVIPSCVNIMTNLCSDDRVRKAMASRVSMLAACVNYLNQYPASCLAQCSAYHKAVYSALGLLMNITLDKTEAVRSAVLDVTKAVVPFLDKQVDIQERVTGCLSHILPLSPEATQYFIGSNNRVETLLRFIADSQHVRYALKCLTACTQLSRDVCTKVAKNRQVVMNLIKLLSSENEVLLGNACLCLSHCVDNEEVNGLFTKEDMKRLLVVIREANNSVVKQNSAILVGKLVKSSPRNLETLRELDGIGILHNSTKYYKL</sequence>
<feature type="repeat" description="TPR" evidence="1">
    <location>
        <begin position="112"/>
        <end position="145"/>
    </location>
</feature>
<evidence type="ECO:0000313" key="4">
    <source>
        <dbReference type="Proteomes" id="UP000593567"/>
    </source>
</evidence>
<dbReference type="InterPro" id="IPR019734">
    <property type="entry name" value="TPR_rpt"/>
</dbReference>
<dbReference type="PANTHER" id="PTHR46540">
    <property type="entry name" value="TETRATRICOPEPTIDE REPEAT PROTEIN 12"/>
    <property type="match status" value="1"/>
</dbReference>
<dbReference type="Gene3D" id="1.25.10.10">
    <property type="entry name" value="Leucine-rich Repeat Variant"/>
    <property type="match status" value="2"/>
</dbReference>